<keyword evidence="1 3" id="KW-0547">Nucleotide-binding</keyword>
<keyword evidence="3 5" id="KW-0436">Ligase</keyword>
<evidence type="ECO:0000256" key="1">
    <source>
        <dbReference type="ARBA" id="ARBA00022741"/>
    </source>
</evidence>
<name>A0ABW1RCK0_9LACO</name>
<dbReference type="GO" id="GO:0008771">
    <property type="term" value="F:[citrate (pro-3S)-lyase] ligase activity"/>
    <property type="evidence" value="ECO:0007669"/>
    <property type="project" value="UniProtKB-EC"/>
</dbReference>
<dbReference type="SUPFAM" id="SSF52374">
    <property type="entry name" value="Nucleotidylyl transferase"/>
    <property type="match status" value="1"/>
</dbReference>
<organism evidence="5 6">
    <name type="scientific">Lactiplantibacillus dongliensis</name>
    <dbReference type="NCBI Taxonomy" id="2559919"/>
    <lineage>
        <taxon>Bacteria</taxon>
        <taxon>Bacillati</taxon>
        <taxon>Bacillota</taxon>
        <taxon>Bacilli</taxon>
        <taxon>Lactobacillales</taxon>
        <taxon>Lactobacillaceae</taxon>
        <taxon>Lactiplantibacillus</taxon>
    </lineage>
</organism>
<dbReference type="PANTHER" id="PTHR40599">
    <property type="entry name" value="[CITRATE [PRO-3S]-LYASE] LIGASE"/>
    <property type="match status" value="1"/>
</dbReference>
<protein>
    <recommendedName>
        <fullName evidence="3">[Citrate [pro-3S]-lyase] ligase</fullName>
        <ecNumber evidence="3">6.2.1.22</ecNumber>
    </recommendedName>
</protein>
<evidence type="ECO:0000313" key="6">
    <source>
        <dbReference type="Proteomes" id="UP001596253"/>
    </source>
</evidence>
<keyword evidence="6" id="KW-1185">Reference proteome</keyword>
<dbReference type="Pfam" id="PF08218">
    <property type="entry name" value="Citrate_ly_lig"/>
    <property type="match status" value="1"/>
</dbReference>
<accession>A0ABW1RCK0</accession>
<dbReference type="EC" id="6.2.1.22" evidence="3"/>
<gene>
    <name evidence="5" type="primary">citC</name>
    <name evidence="5" type="ORF">ACFP3T_14480</name>
</gene>
<comment type="catalytic activity">
    <reaction evidence="3">
        <text>holo-[citrate lyase ACP] + acetate + ATP = acetyl-[citrate lyase ACP] + AMP + diphosphate</text>
        <dbReference type="Rhea" id="RHEA:23788"/>
        <dbReference type="Rhea" id="RHEA-COMP:10158"/>
        <dbReference type="Rhea" id="RHEA-COMP:13710"/>
        <dbReference type="ChEBI" id="CHEBI:30089"/>
        <dbReference type="ChEBI" id="CHEBI:30616"/>
        <dbReference type="ChEBI" id="CHEBI:33019"/>
        <dbReference type="ChEBI" id="CHEBI:82683"/>
        <dbReference type="ChEBI" id="CHEBI:137976"/>
        <dbReference type="ChEBI" id="CHEBI:456215"/>
        <dbReference type="EC" id="6.2.1.22"/>
    </reaction>
</comment>
<dbReference type="Gene3D" id="3.40.50.620">
    <property type="entry name" value="HUPs"/>
    <property type="match status" value="1"/>
</dbReference>
<reference evidence="6" key="1">
    <citation type="journal article" date="2019" name="Int. J. Syst. Evol. Microbiol.">
        <title>The Global Catalogue of Microorganisms (GCM) 10K type strain sequencing project: providing services to taxonomists for standard genome sequencing and annotation.</title>
        <authorList>
            <consortium name="The Broad Institute Genomics Platform"/>
            <consortium name="The Broad Institute Genome Sequencing Center for Infectious Disease"/>
            <person name="Wu L."/>
            <person name="Ma J."/>
        </authorList>
    </citation>
    <scope>NUCLEOTIDE SEQUENCE [LARGE SCALE GENOMIC DNA]</scope>
    <source>
        <strain evidence="6">CCM 8932</strain>
    </source>
</reference>
<evidence type="ECO:0000256" key="3">
    <source>
        <dbReference type="PIRNR" id="PIRNR005751"/>
    </source>
</evidence>
<dbReference type="Proteomes" id="UP001596253">
    <property type="component" value="Unassembled WGS sequence"/>
</dbReference>
<comment type="caution">
    <text evidence="5">The sequence shown here is derived from an EMBL/GenBank/DDBJ whole genome shotgun (WGS) entry which is preliminary data.</text>
</comment>
<dbReference type="InterPro" id="IPR013166">
    <property type="entry name" value="Citrate_lyase_ligase_C"/>
</dbReference>
<evidence type="ECO:0000259" key="4">
    <source>
        <dbReference type="SMART" id="SM00764"/>
    </source>
</evidence>
<dbReference type="PANTHER" id="PTHR40599:SF1">
    <property type="entry name" value="[CITRATE [PRO-3S]-LYASE] LIGASE"/>
    <property type="match status" value="1"/>
</dbReference>
<sequence>MQLKRLWFDINPVAKRQWQALLTQAGLMADEQVDYTIGLYDGDNLVATGSLYQNIIKCVAVATTETHQNLLAPLIKALLDRLDEQQQSHAFVYTKPCTAPYFEALGFKAVVATTHVVLLERGYPDLNAYQLLLDQRKVTSANAGAIVMNANPFTNGHLQLIQTALATCDVVYVFVVSEDRSQFDTQARLTMVQQAVADQSRVIVLPTNHYLVANATFPAYFLKDQADLAVAKEQAQLDATLFLRKISPILDIHHRFVGDEPFSPVTKVYNDQLAQVLTGQLQLTVVPRLTVDAQPVSATQVRQALAANDWATVKQLVPATSYHYLKGSQPHANS</sequence>
<dbReference type="NCBIfam" id="TIGR00124">
    <property type="entry name" value="cit_ly_ligase"/>
    <property type="match status" value="1"/>
</dbReference>
<dbReference type="NCBIfam" id="TIGR00125">
    <property type="entry name" value="cyt_tran_rel"/>
    <property type="match status" value="1"/>
</dbReference>
<evidence type="ECO:0000313" key="5">
    <source>
        <dbReference type="EMBL" id="MFC6165867.1"/>
    </source>
</evidence>
<comment type="function">
    <text evidence="3">Acetylation of prosthetic group (2-(5''-phosphoribosyl)-3'-dephosphocoenzyme-A) of the gamma subunit of citrate lyase.</text>
</comment>
<proteinExistence type="predicted"/>
<dbReference type="SMART" id="SM00764">
    <property type="entry name" value="Citrate_ly_lig"/>
    <property type="match status" value="1"/>
</dbReference>
<dbReference type="InterPro" id="IPR004821">
    <property type="entry name" value="Cyt_trans-like"/>
</dbReference>
<dbReference type="SUPFAM" id="SSF55729">
    <property type="entry name" value="Acyl-CoA N-acyltransferases (Nat)"/>
    <property type="match status" value="1"/>
</dbReference>
<dbReference type="EMBL" id="JBHSSD010000061">
    <property type="protein sequence ID" value="MFC6165867.1"/>
    <property type="molecule type" value="Genomic_DNA"/>
</dbReference>
<keyword evidence="2 3" id="KW-0067">ATP-binding</keyword>
<dbReference type="RefSeq" id="WP_137639668.1">
    <property type="nucleotide sequence ID" value="NZ_BJDK01000008.1"/>
</dbReference>
<dbReference type="InterPro" id="IPR014729">
    <property type="entry name" value="Rossmann-like_a/b/a_fold"/>
</dbReference>
<feature type="domain" description="Citrate lyase ligase C-terminal" evidence="4">
    <location>
        <begin position="143"/>
        <end position="325"/>
    </location>
</feature>
<dbReference type="InterPro" id="IPR016181">
    <property type="entry name" value="Acyl_CoA_acyltransferase"/>
</dbReference>
<evidence type="ECO:0000256" key="2">
    <source>
        <dbReference type="ARBA" id="ARBA00022840"/>
    </source>
</evidence>
<dbReference type="PIRSF" id="PIRSF005751">
    <property type="entry name" value="Acet_citr_lig"/>
    <property type="match status" value="1"/>
</dbReference>
<dbReference type="InterPro" id="IPR005216">
    <property type="entry name" value="Citrate_lyase_ligase"/>
</dbReference>